<comment type="caution">
    <text evidence="1">The sequence shown here is derived from an EMBL/GenBank/DDBJ whole genome shotgun (WGS) entry which is preliminary data.</text>
</comment>
<evidence type="ECO:0000313" key="1">
    <source>
        <dbReference type="EMBL" id="KYC97133.1"/>
    </source>
</evidence>
<sequence>MPKLTKKEKNIIIHYSQTHIKKIQFKDGDEMDWDWCPLCNGVNDERLLCPACDGRMLDQGRIYDYYDDYSPYMDIDLIKLADGVPNSSKRNECVHLFKCSNCGVDLPKKITY</sequence>
<keyword evidence="2" id="KW-1185">Reference proteome</keyword>
<organism evidence="1 2">
    <name type="scientific">Heyndrickxia sporothermodurans</name>
    <dbReference type="NCBI Taxonomy" id="46224"/>
    <lineage>
        <taxon>Bacteria</taxon>
        <taxon>Bacillati</taxon>
        <taxon>Bacillota</taxon>
        <taxon>Bacilli</taxon>
        <taxon>Bacillales</taxon>
        <taxon>Bacillaceae</taxon>
        <taxon>Heyndrickxia</taxon>
    </lineage>
</organism>
<evidence type="ECO:0000313" key="2">
    <source>
        <dbReference type="Proteomes" id="UP000075666"/>
    </source>
</evidence>
<dbReference type="EMBL" id="LQYN01000086">
    <property type="protein sequence ID" value="KYC97133.1"/>
    <property type="molecule type" value="Genomic_DNA"/>
</dbReference>
<dbReference type="RefSeq" id="WP_235598353.1">
    <property type="nucleotide sequence ID" value="NZ_JBCMXV010000007.1"/>
</dbReference>
<reference evidence="1 2" key="1">
    <citation type="submission" date="2016-01" db="EMBL/GenBank/DDBJ databases">
        <title>Genome Sequences of Twelve Sporeforming Bacillus Species Isolated from Foods.</title>
        <authorList>
            <person name="Berendsen E.M."/>
            <person name="Wells-Bennik M.H."/>
            <person name="Krawcyk A.O."/>
            <person name="De Jong A."/>
            <person name="Holsappel S."/>
            <person name="Eijlander R.T."/>
            <person name="Kuipers O.P."/>
        </authorList>
    </citation>
    <scope>NUCLEOTIDE SEQUENCE [LARGE SCALE GENOMIC DNA]</scope>
    <source>
        <strain evidence="1 2">B4102</strain>
    </source>
</reference>
<dbReference type="GeneID" id="62498852"/>
<accession>A0A150KM72</accession>
<gene>
    <name evidence="1" type="ORF">B4102_0788</name>
</gene>
<dbReference type="Proteomes" id="UP000075666">
    <property type="component" value="Unassembled WGS sequence"/>
</dbReference>
<protein>
    <submittedName>
        <fullName evidence="1">Uncharacterized protein</fullName>
    </submittedName>
</protein>
<dbReference type="STRING" id="46224.B4102_0788"/>
<dbReference type="AlphaFoldDB" id="A0A150KM72"/>
<dbReference type="PATRIC" id="fig|46224.3.peg.4194"/>
<name>A0A150KM72_9BACI</name>
<proteinExistence type="predicted"/>